<protein>
    <submittedName>
        <fullName evidence="1">Uncharacterized protein</fullName>
    </submittedName>
</protein>
<proteinExistence type="predicted"/>
<evidence type="ECO:0000313" key="1">
    <source>
        <dbReference type="EMBL" id="KAJ4954426.1"/>
    </source>
</evidence>
<accession>A0A9Q0GUI5</accession>
<dbReference type="AlphaFoldDB" id="A0A9Q0GUI5"/>
<keyword evidence="2" id="KW-1185">Reference proteome</keyword>
<gene>
    <name evidence="1" type="ORF">NE237_011209</name>
</gene>
<organism evidence="1 2">
    <name type="scientific">Protea cynaroides</name>
    <dbReference type="NCBI Taxonomy" id="273540"/>
    <lineage>
        <taxon>Eukaryota</taxon>
        <taxon>Viridiplantae</taxon>
        <taxon>Streptophyta</taxon>
        <taxon>Embryophyta</taxon>
        <taxon>Tracheophyta</taxon>
        <taxon>Spermatophyta</taxon>
        <taxon>Magnoliopsida</taxon>
        <taxon>Proteales</taxon>
        <taxon>Proteaceae</taxon>
        <taxon>Protea</taxon>
    </lineage>
</organism>
<dbReference type="Proteomes" id="UP001141806">
    <property type="component" value="Unassembled WGS sequence"/>
</dbReference>
<sequence>MMSFEPNDWYIIALFRPINLGIETLMAACLHGFKSTSSPPRGRTHTIPSSSMGLDLLDMDGGGDDGVIGEYPYYQQSVGSSGTWMEMESLDVYYQQTIILEQLLTMEN</sequence>
<name>A0A9Q0GUI5_9MAGN</name>
<reference evidence="1" key="1">
    <citation type="journal article" date="2023" name="Plant J.">
        <title>The genome of the king protea, Protea cynaroides.</title>
        <authorList>
            <person name="Chang J."/>
            <person name="Duong T.A."/>
            <person name="Schoeman C."/>
            <person name="Ma X."/>
            <person name="Roodt D."/>
            <person name="Barker N."/>
            <person name="Li Z."/>
            <person name="Van de Peer Y."/>
            <person name="Mizrachi E."/>
        </authorList>
    </citation>
    <scope>NUCLEOTIDE SEQUENCE</scope>
    <source>
        <tissue evidence="1">Young leaves</tissue>
    </source>
</reference>
<dbReference type="EMBL" id="JAMYWD010000011">
    <property type="protein sequence ID" value="KAJ4954426.1"/>
    <property type="molecule type" value="Genomic_DNA"/>
</dbReference>
<evidence type="ECO:0000313" key="2">
    <source>
        <dbReference type="Proteomes" id="UP001141806"/>
    </source>
</evidence>
<comment type="caution">
    <text evidence="1">The sequence shown here is derived from an EMBL/GenBank/DDBJ whole genome shotgun (WGS) entry which is preliminary data.</text>
</comment>